<sequence length="363" mass="41179">MSRLRIFRRMFLANVKEFYRDRSSLFWMIAFPLIFTFIFGLVFSGGDQITYSIGISTEKPTPVTERLIEEFEDISTFTVTTGNLEEELDALKDGNRRMVLELPAITSDDVRNRVTSDVKFYYSKGEGETNRALISAVKEIFTGIERGITGDSPLFRLEPSPLETRELTQFDYVMPGILAMALMQLGLFGVFQFMNLRENKVIRGLAVTPLPRDTLFESEVALRLLVAIVQTFLIVVVGRLVFGVELVGNLLLLAGLVFLGATTFVSMGYMLASFTRSLEGGRNLIQTVQFPMMFLSGIFFPIEIMPDYIRPVVRAIPLTYLGDALRQVMVGFPPQYSLRTNVLVLTGWLIFSAILAIRYWKWE</sequence>
<feature type="transmembrane region" description="Helical" evidence="5">
    <location>
        <begin position="172"/>
        <end position="193"/>
    </location>
</feature>
<dbReference type="PANTHER" id="PTHR43027">
    <property type="entry name" value="DOXORUBICIN RESISTANCE ABC TRANSPORTER PERMEASE PROTEIN DRRC-RELATED"/>
    <property type="match status" value="1"/>
</dbReference>
<evidence type="ECO:0000256" key="2">
    <source>
        <dbReference type="ARBA" id="ARBA00022692"/>
    </source>
</evidence>
<evidence type="ECO:0000256" key="4">
    <source>
        <dbReference type="ARBA" id="ARBA00023136"/>
    </source>
</evidence>
<evidence type="ECO:0000256" key="1">
    <source>
        <dbReference type="ARBA" id="ARBA00004141"/>
    </source>
</evidence>
<keyword evidence="3 5" id="KW-1133">Transmembrane helix</keyword>
<proteinExistence type="predicted"/>
<feature type="transmembrane region" description="Helical" evidence="5">
    <location>
        <begin position="220"/>
        <end position="244"/>
    </location>
</feature>
<dbReference type="InterPro" id="IPR013525">
    <property type="entry name" value="ABC2_TM"/>
</dbReference>
<gene>
    <name evidence="7" type="ORF">FLSS-4_0024</name>
</gene>
<dbReference type="GO" id="GO:0140359">
    <property type="term" value="F:ABC-type transporter activity"/>
    <property type="evidence" value="ECO:0007669"/>
    <property type="project" value="InterPro"/>
</dbReference>
<dbReference type="EMBL" id="JX684076">
    <property type="protein sequence ID" value="AGF92905.1"/>
    <property type="molecule type" value="Genomic_DNA"/>
</dbReference>
<evidence type="ECO:0000313" key="7">
    <source>
        <dbReference type="EMBL" id="AGF92905.1"/>
    </source>
</evidence>
<feature type="transmembrane region" description="Helical" evidence="5">
    <location>
        <begin position="25"/>
        <end position="43"/>
    </location>
</feature>
<name>M1PP93_9ZZZZ</name>
<evidence type="ECO:0000256" key="3">
    <source>
        <dbReference type="ARBA" id="ARBA00022989"/>
    </source>
</evidence>
<protein>
    <submittedName>
        <fullName evidence="7">ABC transporter, permease protein</fullName>
    </submittedName>
</protein>
<feature type="domain" description="ABC transmembrane type-2" evidence="6">
    <location>
        <begin position="138"/>
        <end position="363"/>
    </location>
</feature>
<keyword evidence="4 5" id="KW-0472">Membrane</keyword>
<keyword evidence="2 5" id="KW-0812">Transmembrane</keyword>
<evidence type="ECO:0000259" key="6">
    <source>
        <dbReference type="PROSITE" id="PS51012"/>
    </source>
</evidence>
<reference evidence="7" key="1">
    <citation type="journal article" date="2013" name="Syst. Appl. Microbiol.">
        <title>New insights into the archaeal diversity of a hypersaline microbial mat obtained by a metagenomic approach.</title>
        <authorList>
            <person name="Lopez-Lopez A."/>
            <person name="Richter M."/>
            <person name="Pena A."/>
            <person name="Tamames J."/>
            <person name="Rossello-Mora R."/>
        </authorList>
    </citation>
    <scope>NUCLEOTIDE SEQUENCE</scope>
</reference>
<dbReference type="InterPro" id="IPR047817">
    <property type="entry name" value="ABC2_TM_bact-type"/>
</dbReference>
<accession>M1PP93</accession>
<organism evidence="7">
    <name type="scientific">uncultured organism</name>
    <dbReference type="NCBI Taxonomy" id="155900"/>
    <lineage>
        <taxon>unclassified sequences</taxon>
        <taxon>environmental samples</taxon>
    </lineage>
</organism>
<comment type="subcellular location">
    <subcellularLocation>
        <location evidence="1">Membrane</location>
        <topology evidence="1">Multi-pass membrane protein</topology>
    </subcellularLocation>
</comment>
<feature type="transmembrane region" description="Helical" evidence="5">
    <location>
        <begin position="342"/>
        <end position="360"/>
    </location>
</feature>
<feature type="transmembrane region" description="Helical" evidence="5">
    <location>
        <begin position="250"/>
        <end position="272"/>
    </location>
</feature>
<dbReference type="InterPro" id="IPR052902">
    <property type="entry name" value="ABC-2_transporter"/>
</dbReference>
<dbReference type="AlphaFoldDB" id="M1PP93"/>
<dbReference type="Pfam" id="PF12698">
    <property type="entry name" value="ABC2_membrane_3"/>
    <property type="match status" value="1"/>
</dbReference>
<feature type="transmembrane region" description="Helical" evidence="5">
    <location>
        <begin position="284"/>
        <end position="302"/>
    </location>
</feature>
<dbReference type="PANTHER" id="PTHR43027:SF2">
    <property type="entry name" value="TRANSPORT PERMEASE PROTEIN"/>
    <property type="match status" value="1"/>
</dbReference>
<dbReference type="PROSITE" id="PS51012">
    <property type="entry name" value="ABC_TM2"/>
    <property type="match status" value="1"/>
</dbReference>
<dbReference type="GO" id="GO:0016020">
    <property type="term" value="C:membrane"/>
    <property type="evidence" value="ECO:0007669"/>
    <property type="project" value="UniProtKB-SubCell"/>
</dbReference>
<evidence type="ECO:0000256" key="5">
    <source>
        <dbReference type="SAM" id="Phobius"/>
    </source>
</evidence>
<dbReference type="Gene3D" id="3.40.1710.10">
    <property type="entry name" value="abc type-2 transporter like domain"/>
    <property type="match status" value="1"/>
</dbReference>